<accession>A0A9P5V0X2</accession>
<protein>
    <submittedName>
        <fullName evidence="2">Uncharacterized protein</fullName>
    </submittedName>
</protein>
<sequence length="217" mass="23507">MDNYPKDKRPLSRETTCEEETGPFNLEAPVKKVCFSKDKLEVQDIDNDLKCLDDSQVDGGAVSVTTKKDASGLTVQESRTQLVNSPAAIDPTSAGTGYPHTRATSPLPAIQQLHLAITFRNVVKPILGTPLPKSGSRFKSALQLAYAHNLLPKKLASLSPMPCSVIAEGNFQNIDLNKGEEAWITAMANDSKEQGSSSMDYWSGDLRVPQEFSAGGR</sequence>
<comment type="caution">
    <text evidence="2">The sequence shown here is derived from an EMBL/GenBank/DDBJ whole genome shotgun (WGS) entry which is preliminary data.</text>
</comment>
<dbReference type="Proteomes" id="UP000748756">
    <property type="component" value="Unassembled WGS sequence"/>
</dbReference>
<organism evidence="2 3">
    <name type="scientific">Linnemannia schmuckeri</name>
    <dbReference type="NCBI Taxonomy" id="64567"/>
    <lineage>
        <taxon>Eukaryota</taxon>
        <taxon>Fungi</taxon>
        <taxon>Fungi incertae sedis</taxon>
        <taxon>Mucoromycota</taxon>
        <taxon>Mortierellomycotina</taxon>
        <taxon>Mortierellomycetes</taxon>
        <taxon>Mortierellales</taxon>
        <taxon>Mortierellaceae</taxon>
        <taxon>Linnemannia</taxon>
    </lineage>
</organism>
<evidence type="ECO:0000313" key="2">
    <source>
        <dbReference type="EMBL" id="KAF9128922.1"/>
    </source>
</evidence>
<feature type="region of interest" description="Disordered" evidence="1">
    <location>
        <begin position="1"/>
        <end position="23"/>
    </location>
</feature>
<evidence type="ECO:0000256" key="1">
    <source>
        <dbReference type="SAM" id="MobiDB-lite"/>
    </source>
</evidence>
<feature type="compositionally biased region" description="Basic and acidic residues" evidence="1">
    <location>
        <begin position="1"/>
        <end position="16"/>
    </location>
</feature>
<dbReference type="EMBL" id="JAAAUQ010002029">
    <property type="protein sequence ID" value="KAF9128922.1"/>
    <property type="molecule type" value="Genomic_DNA"/>
</dbReference>
<evidence type="ECO:0000313" key="3">
    <source>
        <dbReference type="Proteomes" id="UP000748756"/>
    </source>
</evidence>
<keyword evidence="3" id="KW-1185">Reference proteome</keyword>
<gene>
    <name evidence="2" type="ORF">BG015_004258</name>
</gene>
<name>A0A9P5V0X2_9FUNG</name>
<proteinExistence type="predicted"/>
<dbReference type="AlphaFoldDB" id="A0A9P5V0X2"/>
<reference evidence="2" key="1">
    <citation type="journal article" date="2020" name="Fungal Divers.">
        <title>Resolving the Mortierellaceae phylogeny through synthesis of multi-gene phylogenetics and phylogenomics.</title>
        <authorList>
            <person name="Vandepol N."/>
            <person name="Liber J."/>
            <person name="Desiro A."/>
            <person name="Na H."/>
            <person name="Kennedy M."/>
            <person name="Barry K."/>
            <person name="Grigoriev I.V."/>
            <person name="Miller A.N."/>
            <person name="O'Donnell K."/>
            <person name="Stajich J.E."/>
            <person name="Bonito G."/>
        </authorList>
    </citation>
    <scope>NUCLEOTIDE SEQUENCE</scope>
    <source>
        <strain evidence="2">NRRL 6426</strain>
    </source>
</reference>